<evidence type="ECO:0000256" key="15">
    <source>
        <dbReference type="ARBA" id="ARBA00031887"/>
    </source>
</evidence>
<keyword evidence="11 17" id="KW-0472">Membrane</keyword>
<dbReference type="Proteomes" id="UP001501310">
    <property type="component" value="Unassembled WGS sequence"/>
</dbReference>
<evidence type="ECO:0000256" key="3">
    <source>
        <dbReference type="ARBA" id="ARBA00011700"/>
    </source>
</evidence>
<organism evidence="18 19">
    <name type="scientific">Sphingomonas humi</name>
    <dbReference type="NCBI Taxonomy" id="335630"/>
    <lineage>
        <taxon>Bacteria</taxon>
        <taxon>Pseudomonadati</taxon>
        <taxon>Pseudomonadota</taxon>
        <taxon>Alphaproteobacteria</taxon>
        <taxon>Sphingomonadales</taxon>
        <taxon>Sphingomonadaceae</taxon>
        <taxon>Sphingomonas</taxon>
    </lineage>
</organism>
<keyword evidence="7 17" id="KW-0812">Transmembrane</keyword>
<dbReference type="InterPro" id="IPR014210">
    <property type="entry name" value="Cyt_o_ubiqinol_oxidase_su4"/>
</dbReference>
<evidence type="ECO:0000256" key="7">
    <source>
        <dbReference type="ARBA" id="ARBA00022692"/>
    </source>
</evidence>
<evidence type="ECO:0000256" key="13">
    <source>
        <dbReference type="ARBA" id="ARBA00030071"/>
    </source>
</evidence>
<evidence type="ECO:0000313" key="19">
    <source>
        <dbReference type="Proteomes" id="UP001501310"/>
    </source>
</evidence>
<dbReference type="NCBIfam" id="TIGR02847">
    <property type="entry name" value="CyoD"/>
    <property type="match status" value="1"/>
</dbReference>
<evidence type="ECO:0000313" key="18">
    <source>
        <dbReference type="EMBL" id="GAA4002425.1"/>
    </source>
</evidence>
<keyword evidence="5" id="KW-0813">Transport</keyword>
<evidence type="ECO:0000256" key="9">
    <source>
        <dbReference type="ARBA" id="ARBA00022989"/>
    </source>
</evidence>
<dbReference type="InterPro" id="IPR050968">
    <property type="entry name" value="Cytochrome_c_oxidase_bac_sub4"/>
</dbReference>
<dbReference type="EMBL" id="BAAAZD010000001">
    <property type="protein sequence ID" value="GAA4002425.1"/>
    <property type="molecule type" value="Genomic_DNA"/>
</dbReference>
<evidence type="ECO:0000256" key="4">
    <source>
        <dbReference type="ARBA" id="ARBA00014689"/>
    </source>
</evidence>
<keyword evidence="19" id="KW-1185">Reference proteome</keyword>
<comment type="similarity">
    <text evidence="2">Belongs to the cytochrome c oxidase bacterial subunit 4 family.</text>
</comment>
<evidence type="ECO:0000256" key="2">
    <source>
        <dbReference type="ARBA" id="ARBA00008079"/>
    </source>
</evidence>
<dbReference type="Pfam" id="PF03626">
    <property type="entry name" value="COX4_pro"/>
    <property type="match status" value="1"/>
</dbReference>
<name>A0ABP7RUQ6_9SPHN</name>
<dbReference type="PANTHER" id="PTHR36835:SF1">
    <property type="entry name" value="CYTOCHROME BO(3) UBIQUINOL OXIDASE SUBUNIT 4"/>
    <property type="match status" value="1"/>
</dbReference>
<reference evidence="19" key="1">
    <citation type="journal article" date="2019" name="Int. J. Syst. Evol. Microbiol.">
        <title>The Global Catalogue of Microorganisms (GCM) 10K type strain sequencing project: providing services to taxonomists for standard genome sequencing and annotation.</title>
        <authorList>
            <consortium name="The Broad Institute Genomics Platform"/>
            <consortium name="The Broad Institute Genome Sequencing Center for Infectious Disease"/>
            <person name="Wu L."/>
            <person name="Ma J."/>
        </authorList>
    </citation>
    <scope>NUCLEOTIDE SEQUENCE [LARGE SCALE GENOMIC DNA]</scope>
    <source>
        <strain evidence="19">JCM 16603</strain>
    </source>
</reference>
<evidence type="ECO:0000256" key="1">
    <source>
        <dbReference type="ARBA" id="ARBA00004651"/>
    </source>
</evidence>
<evidence type="ECO:0000256" key="10">
    <source>
        <dbReference type="ARBA" id="ARBA00023002"/>
    </source>
</evidence>
<gene>
    <name evidence="18" type="primary">cyoD</name>
    <name evidence="18" type="ORF">GCM10022211_12120</name>
</gene>
<evidence type="ECO:0000256" key="14">
    <source>
        <dbReference type="ARBA" id="ARBA00030211"/>
    </source>
</evidence>
<comment type="subcellular location">
    <subcellularLocation>
        <location evidence="1">Cell membrane</location>
        <topology evidence="1">Multi-pass membrane protein</topology>
    </subcellularLocation>
</comment>
<accession>A0ABP7RUQ6</accession>
<evidence type="ECO:0000256" key="17">
    <source>
        <dbReference type="SAM" id="Phobius"/>
    </source>
</evidence>
<feature type="transmembrane region" description="Helical" evidence="17">
    <location>
        <begin position="25"/>
        <end position="45"/>
    </location>
</feature>
<dbReference type="RefSeq" id="WP_344709274.1">
    <property type="nucleotide sequence ID" value="NZ_BAAAZD010000001.1"/>
</dbReference>
<evidence type="ECO:0000256" key="8">
    <source>
        <dbReference type="ARBA" id="ARBA00022982"/>
    </source>
</evidence>
<dbReference type="PANTHER" id="PTHR36835">
    <property type="entry name" value="CYTOCHROME BO(3) UBIQUINOL OXIDASE SUBUNIT 4"/>
    <property type="match status" value="1"/>
</dbReference>
<evidence type="ECO:0000256" key="5">
    <source>
        <dbReference type="ARBA" id="ARBA00022448"/>
    </source>
</evidence>
<protein>
    <recommendedName>
        <fullName evidence="4">Cytochrome bo(3) ubiquinol oxidase subunit 4</fullName>
    </recommendedName>
    <alternativeName>
        <fullName evidence="16">Cytochrome o ubiquinol oxidase subunit 4</fullName>
    </alternativeName>
    <alternativeName>
        <fullName evidence="13">Oxidase bo(3) subunit 4</fullName>
    </alternativeName>
    <alternativeName>
        <fullName evidence="14">Ubiquinol oxidase polypeptide IV</fullName>
    </alternativeName>
    <alternativeName>
        <fullName evidence="15">Ubiquinol oxidase subunit 4</fullName>
    </alternativeName>
</protein>
<keyword evidence="8" id="KW-0249">Electron transport</keyword>
<keyword evidence="6" id="KW-1003">Cell membrane</keyword>
<comment type="subunit">
    <text evidence="3">Heterooctamer of two A chains, two B chains, two C chains and two D chains.</text>
</comment>
<dbReference type="InterPro" id="IPR005171">
    <property type="entry name" value="Cyt_c_oxidase_su4_prok"/>
</dbReference>
<comment type="caution">
    <text evidence="18">The sequence shown here is derived from an EMBL/GenBank/DDBJ whole genome shotgun (WGS) entry which is preliminary data.</text>
</comment>
<comment type="function">
    <text evidence="12">Cytochrome bo(3) ubiquinol terminal oxidase is the component of the aerobic respiratory chain of E.coli that predominates when cells are grown at high aeration. Has proton pump activity across the membrane in addition to electron transfer, pumping 2 protons/electron.</text>
</comment>
<feature type="transmembrane region" description="Helical" evidence="17">
    <location>
        <begin position="88"/>
        <end position="108"/>
    </location>
</feature>
<proteinExistence type="inferred from homology"/>
<evidence type="ECO:0000256" key="11">
    <source>
        <dbReference type="ARBA" id="ARBA00023136"/>
    </source>
</evidence>
<evidence type="ECO:0000256" key="12">
    <source>
        <dbReference type="ARBA" id="ARBA00025694"/>
    </source>
</evidence>
<feature type="transmembrane region" description="Helical" evidence="17">
    <location>
        <begin position="52"/>
        <end position="76"/>
    </location>
</feature>
<keyword evidence="10" id="KW-0560">Oxidoreductase</keyword>
<keyword evidence="9 17" id="KW-1133">Transmembrane helix</keyword>
<evidence type="ECO:0000256" key="16">
    <source>
        <dbReference type="ARBA" id="ARBA00032185"/>
    </source>
</evidence>
<evidence type="ECO:0000256" key="6">
    <source>
        <dbReference type="ARBA" id="ARBA00022475"/>
    </source>
</evidence>
<sequence length="127" mass="13587">MSAATDHTPDAGHGDEHGHGSKKSYLVGFALSAVLTFIPFWLVMARPIGSPGLVALLIILFAVAQILVHTICFLHVNTSGEGGWTLLAYVFTGVLLFITIAGSIWIMYHLNTNMMPGMMTGEVSTTP</sequence>